<proteinExistence type="predicted"/>
<sequence>METKNWTPMIRTHALASKVLVVAQTRIEGTWAAYCDAVPGDNHGIEREAVLARGDKLIEEIARVLFPEFADIPYSH</sequence>
<gene>
    <name evidence="3" type="ORF">LCGC14_2264450</name>
    <name evidence="2" type="ORF">LCGC14_2785880</name>
    <name evidence="1" type="ORF">LCGC14_2966940</name>
</gene>
<dbReference type="EMBL" id="LAZR01051888">
    <property type="protein sequence ID" value="KKK84187.1"/>
    <property type="molecule type" value="Genomic_DNA"/>
</dbReference>
<evidence type="ECO:0000313" key="3">
    <source>
        <dbReference type="EMBL" id="KKL54533.1"/>
    </source>
</evidence>
<organism evidence="3">
    <name type="scientific">marine sediment metagenome</name>
    <dbReference type="NCBI Taxonomy" id="412755"/>
    <lineage>
        <taxon>unclassified sequences</taxon>
        <taxon>metagenomes</taxon>
        <taxon>ecological metagenomes</taxon>
    </lineage>
</organism>
<accession>A0A0F9CYR6</accession>
<comment type="caution">
    <text evidence="3">The sequence shown here is derived from an EMBL/GenBank/DDBJ whole genome shotgun (WGS) entry which is preliminary data.</text>
</comment>
<protein>
    <submittedName>
        <fullName evidence="3">Uncharacterized protein</fullName>
    </submittedName>
</protein>
<evidence type="ECO:0000313" key="1">
    <source>
        <dbReference type="EMBL" id="KKK66155.1"/>
    </source>
</evidence>
<evidence type="ECO:0000313" key="2">
    <source>
        <dbReference type="EMBL" id="KKK84187.1"/>
    </source>
</evidence>
<dbReference type="EMBL" id="LAZR01031165">
    <property type="protein sequence ID" value="KKL54533.1"/>
    <property type="molecule type" value="Genomic_DNA"/>
</dbReference>
<dbReference type="EMBL" id="LAZR01060215">
    <property type="protein sequence ID" value="KKK66155.1"/>
    <property type="molecule type" value="Genomic_DNA"/>
</dbReference>
<reference evidence="3" key="1">
    <citation type="journal article" date="2015" name="Nature">
        <title>Complex archaea that bridge the gap between prokaryotes and eukaryotes.</title>
        <authorList>
            <person name="Spang A."/>
            <person name="Saw J.H."/>
            <person name="Jorgensen S.L."/>
            <person name="Zaremba-Niedzwiedzka K."/>
            <person name="Martijn J."/>
            <person name="Lind A.E."/>
            <person name="van Eijk R."/>
            <person name="Schleper C."/>
            <person name="Guy L."/>
            <person name="Ettema T.J."/>
        </authorList>
    </citation>
    <scope>NUCLEOTIDE SEQUENCE</scope>
</reference>
<dbReference type="AlphaFoldDB" id="A0A0F9CYR6"/>
<name>A0A0F9CYR6_9ZZZZ</name>